<dbReference type="GO" id="GO:0003677">
    <property type="term" value="F:DNA binding"/>
    <property type="evidence" value="ECO:0007669"/>
    <property type="project" value="InterPro"/>
</dbReference>
<evidence type="ECO:0000313" key="3">
    <source>
        <dbReference type="Proteomes" id="UP000180043"/>
    </source>
</evidence>
<accession>A0A1S1LIR8</accession>
<dbReference type="InterPro" id="IPR001387">
    <property type="entry name" value="Cro/C1-type_HTH"/>
</dbReference>
<dbReference type="EMBL" id="MLIQ01000042">
    <property type="protein sequence ID" value="OHU47232.1"/>
    <property type="molecule type" value="Genomic_DNA"/>
</dbReference>
<dbReference type="PROSITE" id="PS50943">
    <property type="entry name" value="HTH_CROC1"/>
    <property type="match status" value="1"/>
</dbReference>
<protein>
    <recommendedName>
        <fullName evidence="1">HTH cro/C1-type domain-containing protein</fullName>
    </recommendedName>
</protein>
<sequence length="144" mass="16175">MLSFAEKLNALIKSTGKDWMSYPQLADAITKATKVEIDGNYMWKLCKGKVPNPRLSTLQQLADYFEVKASYFTDSSKDARNTELLELLEKMSDAKVENLGTRMADLSDSSINLIARAIDRAIDTARELEGLDPVSKADEEDHER</sequence>
<reference evidence="2 3" key="1">
    <citation type="submission" date="2016-10" db="EMBL/GenBank/DDBJ databases">
        <title>Evaluation of Human, Veterinary and Environmental Mycobacterium chelonae Isolates by Core Genome Phylogenomic Analysis, Targeted Gene Comparison, and Anti-microbial Susceptibility Patterns: A Tale of Mistaken Identities.</title>
        <authorList>
            <person name="Fogelson S.B."/>
            <person name="Camus A.C."/>
            <person name="Lorenz W."/>
            <person name="Vasireddy R."/>
            <person name="Vasireddy S."/>
            <person name="Smith T."/>
            <person name="Brown-Elliott B.A."/>
            <person name="Wallace R.J.Jr."/>
            <person name="Hasan N.A."/>
            <person name="Reischl U."/>
            <person name="Sanchez S."/>
        </authorList>
    </citation>
    <scope>NUCLEOTIDE SEQUENCE [LARGE SCALE GENOMIC DNA]</scope>
    <source>
        <strain evidence="2 3">15515</strain>
    </source>
</reference>
<gene>
    <name evidence="2" type="ORF">BKG82_26620</name>
</gene>
<evidence type="ECO:0000259" key="1">
    <source>
        <dbReference type="PROSITE" id="PS50943"/>
    </source>
</evidence>
<name>A0A1S1LIR8_MYCCH</name>
<dbReference type="RefSeq" id="WP_070947850.1">
    <property type="nucleotide sequence ID" value="NZ_MLIQ01000042.1"/>
</dbReference>
<dbReference type="Gene3D" id="1.10.260.40">
    <property type="entry name" value="lambda repressor-like DNA-binding domains"/>
    <property type="match status" value="1"/>
</dbReference>
<dbReference type="AlphaFoldDB" id="A0A1S1LIR8"/>
<comment type="caution">
    <text evidence="2">The sequence shown here is derived from an EMBL/GenBank/DDBJ whole genome shotgun (WGS) entry which is preliminary data.</text>
</comment>
<dbReference type="Proteomes" id="UP000180043">
    <property type="component" value="Unassembled WGS sequence"/>
</dbReference>
<evidence type="ECO:0000313" key="2">
    <source>
        <dbReference type="EMBL" id="OHU47232.1"/>
    </source>
</evidence>
<feature type="domain" description="HTH cro/C1-type" evidence="1">
    <location>
        <begin position="47"/>
        <end position="72"/>
    </location>
</feature>
<organism evidence="2 3">
    <name type="scientific">Mycobacteroides chelonae</name>
    <name type="common">Mycobacterium chelonae</name>
    <dbReference type="NCBI Taxonomy" id="1774"/>
    <lineage>
        <taxon>Bacteria</taxon>
        <taxon>Bacillati</taxon>
        <taxon>Actinomycetota</taxon>
        <taxon>Actinomycetes</taxon>
        <taxon>Mycobacteriales</taxon>
        <taxon>Mycobacteriaceae</taxon>
        <taxon>Mycobacteroides</taxon>
    </lineage>
</organism>
<dbReference type="InterPro" id="IPR010982">
    <property type="entry name" value="Lambda_DNA-bd_dom_sf"/>
</dbReference>
<dbReference type="SUPFAM" id="SSF47413">
    <property type="entry name" value="lambda repressor-like DNA-binding domains"/>
    <property type="match status" value="1"/>
</dbReference>
<proteinExistence type="predicted"/>